<keyword evidence="1" id="KW-0472">Membrane</keyword>
<accession>A0A1G6WR40</accession>
<evidence type="ECO:0000256" key="1">
    <source>
        <dbReference type="SAM" id="Phobius"/>
    </source>
</evidence>
<feature type="transmembrane region" description="Helical" evidence="1">
    <location>
        <begin position="43"/>
        <end position="64"/>
    </location>
</feature>
<organism evidence="2 3">
    <name type="scientific">Algoriphagus faecimaris</name>
    <dbReference type="NCBI Taxonomy" id="686796"/>
    <lineage>
        <taxon>Bacteria</taxon>
        <taxon>Pseudomonadati</taxon>
        <taxon>Bacteroidota</taxon>
        <taxon>Cytophagia</taxon>
        <taxon>Cytophagales</taxon>
        <taxon>Cyclobacteriaceae</taxon>
        <taxon>Algoriphagus</taxon>
    </lineage>
</organism>
<proteinExistence type="predicted"/>
<dbReference type="AlphaFoldDB" id="A0A1G6WR40"/>
<dbReference type="EMBL" id="FNAC01000046">
    <property type="protein sequence ID" value="SDD67505.1"/>
    <property type="molecule type" value="Genomic_DNA"/>
</dbReference>
<sequence length="70" mass="7843">MLRSIFKSLNRRRYLCLRLLFLANTAAILGAYFKINGNPNADILLTFSIILMGTGLAGILSKWAEGWPDK</sequence>
<name>A0A1G6WR40_9BACT</name>
<dbReference type="OrthoDB" id="828254at2"/>
<protein>
    <submittedName>
        <fullName evidence="2">Uncharacterized protein</fullName>
    </submittedName>
</protein>
<dbReference type="STRING" id="686796.SAMN04488104_104617"/>
<gene>
    <name evidence="2" type="ORF">SAMN04488104_104617</name>
</gene>
<dbReference type="Proteomes" id="UP000199060">
    <property type="component" value="Unassembled WGS sequence"/>
</dbReference>
<dbReference type="RefSeq" id="WP_087941024.1">
    <property type="nucleotide sequence ID" value="NZ_FNAC01000046.1"/>
</dbReference>
<evidence type="ECO:0000313" key="3">
    <source>
        <dbReference type="Proteomes" id="UP000199060"/>
    </source>
</evidence>
<reference evidence="3" key="1">
    <citation type="submission" date="2016-10" db="EMBL/GenBank/DDBJ databases">
        <authorList>
            <person name="Varghese N."/>
            <person name="Submissions S."/>
        </authorList>
    </citation>
    <scope>NUCLEOTIDE SEQUENCE [LARGE SCALE GENOMIC DNA]</scope>
    <source>
        <strain evidence="3">DSM 23095</strain>
    </source>
</reference>
<evidence type="ECO:0000313" key="2">
    <source>
        <dbReference type="EMBL" id="SDD67505.1"/>
    </source>
</evidence>
<keyword evidence="1" id="KW-1133">Transmembrane helix</keyword>
<keyword evidence="3" id="KW-1185">Reference proteome</keyword>
<keyword evidence="1" id="KW-0812">Transmembrane</keyword>